<evidence type="ECO:0000313" key="4">
    <source>
        <dbReference type="Proteomes" id="UP001283361"/>
    </source>
</evidence>
<dbReference type="Gene3D" id="1.25.10.10">
    <property type="entry name" value="Leucine-rich Repeat Variant"/>
    <property type="match status" value="2"/>
</dbReference>
<dbReference type="PANTHER" id="PTHR22895">
    <property type="entry name" value="ARMADILLO REPEAT-CONTAINING PROTEIN 6"/>
    <property type="match status" value="1"/>
</dbReference>
<feature type="repeat" description="ARM" evidence="2">
    <location>
        <begin position="380"/>
        <end position="424"/>
    </location>
</feature>
<name>A0AAE1E0T3_9GAST</name>
<dbReference type="SUPFAM" id="SSF48371">
    <property type="entry name" value="ARM repeat"/>
    <property type="match status" value="1"/>
</dbReference>
<dbReference type="PANTHER" id="PTHR22895:SF0">
    <property type="entry name" value="ARMADILLO REPEAT-CONTAINING PROTEIN 6"/>
    <property type="match status" value="1"/>
</dbReference>
<proteinExistence type="predicted"/>
<dbReference type="EMBL" id="JAWDGP010001677">
    <property type="protein sequence ID" value="KAK3789390.1"/>
    <property type="molecule type" value="Genomic_DNA"/>
</dbReference>
<keyword evidence="4" id="KW-1185">Reference proteome</keyword>
<dbReference type="SMART" id="SM00185">
    <property type="entry name" value="ARM"/>
    <property type="match status" value="4"/>
</dbReference>
<dbReference type="InterPro" id="IPR016024">
    <property type="entry name" value="ARM-type_fold"/>
</dbReference>
<dbReference type="PROSITE" id="PS50176">
    <property type="entry name" value="ARM_REPEAT"/>
    <property type="match status" value="1"/>
</dbReference>
<evidence type="ECO:0000256" key="2">
    <source>
        <dbReference type="PROSITE-ProRule" id="PRU00259"/>
    </source>
</evidence>
<accession>A0AAE1E0T3</accession>
<comment type="caution">
    <text evidence="3">The sequence shown here is derived from an EMBL/GenBank/DDBJ whole genome shotgun (WGS) entry which is preliminary data.</text>
</comment>
<protein>
    <recommendedName>
        <fullName evidence="5">Armadillo repeat-containing protein 6</fullName>
    </recommendedName>
</protein>
<evidence type="ECO:0000313" key="3">
    <source>
        <dbReference type="EMBL" id="KAK3789390.1"/>
    </source>
</evidence>
<evidence type="ECO:0008006" key="5">
    <source>
        <dbReference type="Google" id="ProtNLM"/>
    </source>
</evidence>
<dbReference type="GO" id="GO:0002244">
    <property type="term" value="P:hematopoietic progenitor cell differentiation"/>
    <property type="evidence" value="ECO:0007669"/>
    <property type="project" value="TreeGrafter"/>
</dbReference>
<dbReference type="InterPro" id="IPR000225">
    <property type="entry name" value="Armadillo"/>
</dbReference>
<dbReference type="InterPro" id="IPR011989">
    <property type="entry name" value="ARM-like"/>
</dbReference>
<sequence length="470" mass="51878">MAKQISQQTFDEVVRENMMEFDMDAEEAVIDAVQQFESQGINLSIIVKDPTLYGSGNNGSPQEHPVIAAIKIVSNCLENPEISFSSLKDYLSVIQKECEIDLARRCLAGGNGAYPVLLKLMVSYQENIDMLSSVLSSFCALVNGQPDLITSEGIDMLVFLLKRYKDNPEPLVLIVRAIRLNCVKHESNRQVFIQKNLIISLTDSLKEHKAEPSLIKEICICLRALTLDDDVRVPFGKAHENAKSIVTEGDALRAMLQLCEEHENNISVLAEIFLTLACLAVRDEFCKETMDRGGVKLIMKAFNGGIKDKGIVRQALIVLKALAGNDEVKVEIAKLGGIELIVLALNTHQNNAQISEAACRVLTAVTLRNLNNSKLVMDCYGHQHIVQAMKLHSSEVNVQKYACMALRNLVTRNKENSAAILSLGAECLINDALTSHKGVEDEAKAVLRDLGCKVELKELWKGTGQTLAYD</sequence>
<reference evidence="3" key="1">
    <citation type="journal article" date="2023" name="G3 (Bethesda)">
        <title>A reference genome for the long-term kleptoplast-retaining sea slug Elysia crispata morphotype clarki.</title>
        <authorList>
            <person name="Eastman K.E."/>
            <person name="Pendleton A.L."/>
            <person name="Shaikh M.A."/>
            <person name="Suttiyut T."/>
            <person name="Ogas R."/>
            <person name="Tomko P."/>
            <person name="Gavelis G."/>
            <person name="Widhalm J.R."/>
            <person name="Wisecaver J.H."/>
        </authorList>
    </citation>
    <scope>NUCLEOTIDE SEQUENCE</scope>
    <source>
        <strain evidence="3">ECLA1</strain>
    </source>
</reference>
<dbReference type="AlphaFoldDB" id="A0AAE1E0T3"/>
<organism evidence="3 4">
    <name type="scientific">Elysia crispata</name>
    <name type="common">lettuce slug</name>
    <dbReference type="NCBI Taxonomy" id="231223"/>
    <lineage>
        <taxon>Eukaryota</taxon>
        <taxon>Metazoa</taxon>
        <taxon>Spiralia</taxon>
        <taxon>Lophotrochozoa</taxon>
        <taxon>Mollusca</taxon>
        <taxon>Gastropoda</taxon>
        <taxon>Heterobranchia</taxon>
        <taxon>Euthyneura</taxon>
        <taxon>Panpulmonata</taxon>
        <taxon>Sacoglossa</taxon>
        <taxon>Placobranchoidea</taxon>
        <taxon>Plakobranchidae</taxon>
        <taxon>Elysia</taxon>
    </lineage>
</organism>
<evidence type="ECO:0000256" key="1">
    <source>
        <dbReference type="ARBA" id="ARBA00022737"/>
    </source>
</evidence>
<dbReference type="Proteomes" id="UP001283361">
    <property type="component" value="Unassembled WGS sequence"/>
</dbReference>
<keyword evidence="1" id="KW-0677">Repeat</keyword>
<gene>
    <name evidence="3" type="ORF">RRG08_005538</name>
</gene>